<gene>
    <name evidence="1" type="ORF">OBRU01_11704</name>
</gene>
<organism evidence="1 2">
    <name type="scientific">Operophtera brumata</name>
    <name type="common">Winter moth</name>
    <name type="synonym">Phalaena brumata</name>
    <dbReference type="NCBI Taxonomy" id="104452"/>
    <lineage>
        <taxon>Eukaryota</taxon>
        <taxon>Metazoa</taxon>
        <taxon>Ecdysozoa</taxon>
        <taxon>Arthropoda</taxon>
        <taxon>Hexapoda</taxon>
        <taxon>Insecta</taxon>
        <taxon>Pterygota</taxon>
        <taxon>Neoptera</taxon>
        <taxon>Endopterygota</taxon>
        <taxon>Lepidoptera</taxon>
        <taxon>Glossata</taxon>
        <taxon>Ditrysia</taxon>
        <taxon>Geometroidea</taxon>
        <taxon>Geometridae</taxon>
        <taxon>Larentiinae</taxon>
        <taxon>Operophtera</taxon>
    </lineage>
</organism>
<protein>
    <submittedName>
        <fullName evidence="1">PAS/PAC sensor protein</fullName>
    </submittedName>
</protein>
<accession>A0A0L7LBF5</accession>
<comment type="caution">
    <text evidence="1">The sequence shown here is derived from an EMBL/GenBank/DDBJ whole genome shotgun (WGS) entry which is preliminary data.</text>
</comment>
<evidence type="ECO:0000313" key="2">
    <source>
        <dbReference type="Proteomes" id="UP000037510"/>
    </source>
</evidence>
<dbReference type="EMBL" id="JTDY01001810">
    <property type="protein sequence ID" value="KOB72818.1"/>
    <property type="molecule type" value="Genomic_DNA"/>
</dbReference>
<proteinExistence type="predicted"/>
<keyword evidence="2" id="KW-1185">Reference proteome</keyword>
<dbReference type="Proteomes" id="UP000037510">
    <property type="component" value="Unassembled WGS sequence"/>
</dbReference>
<evidence type="ECO:0000313" key="1">
    <source>
        <dbReference type="EMBL" id="KOB72818.1"/>
    </source>
</evidence>
<dbReference type="AlphaFoldDB" id="A0A0L7LBF5"/>
<sequence>MPNIAEKQKITLNAGNIGLPASRVADELPPEQIAAKNAKFIRPWDRAWAGCGTAGGAWQHAWPRANIPYTVAYRNQIAIRKLYLRALFSSNMQPLKHPCAVKQDMILIFKSI</sequence>
<name>A0A0L7LBF5_OPEBR</name>
<reference evidence="1 2" key="1">
    <citation type="journal article" date="2015" name="Genome Biol. Evol.">
        <title>The genome of winter moth (Operophtera brumata) provides a genomic perspective on sexual dimorphism and phenology.</title>
        <authorList>
            <person name="Derks M.F."/>
            <person name="Smit S."/>
            <person name="Salis L."/>
            <person name="Schijlen E."/>
            <person name="Bossers A."/>
            <person name="Mateman C."/>
            <person name="Pijl A.S."/>
            <person name="de Ridder D."/>
            <person name="Groenen M.A."/>
            <person name="Visser M.E."/>
            <person name="Megens H.J."/>
        </authorList>
    </citation>
    <scope>NUCLEOTIDE SEQUENCE [LARGE SCALE GENOMIC DNA]</scope>
    <source>
        <strain evidence="1">WM2013NL</strain>
        <tissue evidence="1">Head and thorax</tissue>
    </source>
</reference>